<feature type="region of interest" description="Disordered" evidence="1">
    <location>
        <begin position="433"/>
        <end position="504"/>
    </location>
</feature>
<feature type="transmembrane region" description="Helical" evidence="2">
    <location>
        <begin position="508"/>
        <end position="526"/>
    </location>
</feature>
<feature type="chain" id="PRO_5016009522" description="Gram-positive cocci surface proteins LPxTG domain-containing protein" evidence="3">
    <location>
        <begin position="31"/>
        <end position="531"/>
    </location>
</feature>
<evidence type="ECO:0000256" key="2">
    <source>
        <dbReference type="SAM" id="Phobius"/>
    </source>
</evidence>
<dbReference type="AlphaFoldDB" id="A0A2U9P3K2"/>
<dbReference type="PROSITE" id="PS51318">
    <property type="entry name" value="TAT"/>
    <property type="match status" value="1"/>
</dbReference>
<dbReference type="Proteomes" id="UP000247634">
    <property type="component" value="Chromosome"/>
</dbReference>
<dbReference type="OrthoDB" id="3987092at2"/>
<proteinExistence type="predicted"/>
<evidence type="ECO:0000256" key="1">
    <source>
        <dbReference type="SAM" id="MobiDB-lite"/>
    </source>
</evidence>
<name>A0A2U9P3K2_STRAS</name>
<feature type="compositionally biased region" description="Low complexity" evidence="1">
    <location>
        <begin position="493"/>
        <end position="504"/>
    </location>
</feature>
<dbReference type="KEGG" id="sact:DMT42_19675"/>
<feature type="signal peptide" evidence="3">
    <location>
        <begin position="1"/>
        <end position="30"/>
    </location>
</feature>
<dbReference type="EMBL" id="CP029788">
    <property type="protein sequence ID" value="AWT44310.1"/>
    <property type="molecule type" value="Genomic_DNA"/>
</dbReference>
<gene>
    <name evidence="4" type="ORF">DMT42_19675</name>
</gene>
<evidence type="ECO:0000313" key="5">
    <source>
        <dbReference type="Proteomes" id="UP000247634"/>
    </source>
</evidence>
<evidence type="ECO:0000313" key="4">
    <source>
        <dbReference type="EMBL" id="AWT44310.1"/>
    </source>
</evidence>
<keyword evidence="3" id="KW-0732">Signal</keyword>
<feature type="compositionally biased region" description="Low complexity" evidence="1">
    <location>
        <begin position="455"/>
        <end position="483"/>
    </location>
</feature>
<organism evidence="4 5">
    <name type="scientific">Streptomyces actuosus</name>
    <dbReference type="NCBI Taxonomy" id="1885"/>
    <lineage>
        <taxon>Bacteria</taxon>
        <taxon>Bacillati</taxon>
        <taxon>Actinomycetota</taxon>
        <taxon>Actinomycetes</taxon>
        <taxon>Kitasatosporales</taxon>
        <taxon>Streptomycetaceae</taxon>
        <taxon>Streptomyces</taxon>
    </lineage>
</organism>
<accession>A0A2U9P3K2</accession>
<keyword evidence="2" id="KW-1133">Transmembrane helix</keyword>
<keyword evidence="5" id="KW-1185">Reference proteome</keyword>
<evidence type="ECO:0000256" key="3">
    <source>
        <dbReference type="SAM" id="SignalP"/>
    </source>
</evidence>
<sequence>MRFRRTLISAAAAGLLAAAAAGTGTGTAAAAGSAGSADGPRLAVDPPQEYYFLAEDGGDNSANRYMTRLTVENRGAAAVENVQAVYDLSSLKDKVTIDRLGWKCTRTDWVVTCPVSHIYDWANLEPFALRSVKGLPLGELGQVHERFTSPDAAPAEHTRRVFNGRPEPRYGTHAPYTIPDSERGSFPKLTPVVGNAGRVAVPDGILLTVQVTDGAFTGERYSNCSYRSYVGSVTVASCRIKGELAPGTAYTTDGAFQGATDPCCRVKGAYYYDFSPLGNPPIGWDEGTPGTGRVLGLKPVDAHTARQTRGVMDFISAGDWQTDFAQTPLTLSGKVGQIVEERVPWPRNLGPDDPAELMDDGDWERFLSRLRVTVTLPEGVSLYPLQPNEQREEDLCDYTQDRRTISCRLHDWSYLRVRFDKKVEGAQGSLTIVYPDDLTDPNPSNNTAPLSVDITGTTPPSTGTTPSPTPSASATPTPTATTPAPAPTPSETPPTGSMAATGTPATPLLATTAAAAVTLGATLLAIRRRRT</sequence>
<dbReference type="RefSeq" id="WP_110629212.1">
    <property type="nucleotide sequence ID" value="NZ_CP029788.1"/>
</dbReference>
<reference evidence="4 5" key="1">
    <citation type="submission" date="2018-06" db="EMBL/GenBank/DDBJ databases">
        <title>The complete genome sequence of a nosiheptide producer Streptomyces actuosus ATCC 25421: deducing the ability of producing a new class III lantibiotics.</title>
        <authorList>
            <person name="Liu W."/>
            <person name="Sun F."/>
            <person name="Hu Y."/>
        </authorList>
    </citation>
    <scope>NUCLEOTIDE SEQUENCE [LARGE SCALE GENOMIC DNA]</scope>
    <source>
        <strain evidence="4 5">ATCC 25421</strain>
    </source>
</reference>
<keyword evidence="2" id="KW-0812">Transmembrane</keyword>
<dbReference type="InterPro" id="IPR006311">
    <property type="entry name" value="TAT_signal"/>
</dbReference>
<evidence type="ECO:0008006" key="6">
    <source>
        <dbReference type="Google" id="ProtNLM"/>
    </source>
</evidence>
<protein>
    <recommendedName>
        <fullName evidence="6">Gram-positive cocci surface proteins LPxTG domain-containing protein</fullName>
    </recommendedName>
</protein>
<keyword evidence="2" id="KW-0472">Membrane</keyword>